<dbReference type="NCBIfam" id="TIGR01167">
    <property type="entry name" value="LPXTG_anchor"/>
    <property type="match status" value="1"/>
</dbReference>
<reference evidence="4" key="2">
    <citation type="submission" date="2020-09" db="EMBL/GenBank/DDBJ databases">
        <authorList>
            <person name="Sun Q."/>
            <person name="Ohkuma M."/>
        </authorList>
    </citation>
    <scope>NUCLEOTIDE SEQUENCE</scope>
    <source>
        <strain evidence="4">JCM 3086</strain>
    </source>
</reference>
<keyword evidence="2" id="KW-0472">Membrane</keyword>
<keyword evidence="2" id="KW-1133">Transmembrane helix</keyword>
<evidence type="ECO:0000256" key="2">
    <source>
        <dbReference type="SAM" id="Phobius"/>
    </source>
</evidence>
<dbReference type="EMBL" id="BMQA01000036">
    <property type="protein sequence ID" value="GGJ49057.1"/>
    <property type="molecule type" value="Genomic_DNA"/>
</dbReference>
<feature type="transmembrane region" description="Helical" evidence="2">
    <location>
        <begin position="186"/>
        <end position="206"/>
    </location>
</feature>
<dbReference type="AlphaFoldDB" id="A0A917P2I0"/>
<dbReference type="Proteomes" id="UP000657574">
    <property type="component" value="Unassembled WGS sequence"/>
</dbReference>
<keyword evidence="5" id="KW-1185">Reference proteome</keyword>
<protein>
    <submittedName>
        <fullName evidence="4">Alpha-ketoglutarate decarboxylase</fullName>
    </submittedName>
</protein>
<accession>A0A917P2I0</accession>
<feature type="compositionally biased region" description="Low complexity" evidence="1">
    <location>
        <begin position="127"/>
        <end position="163"/>
    </location>
</feature>
<sequence length="215" mass="21594">MRILGVASATVALALGVTNTALACNIREFSAEATCVGDKGQIVVTDEDSSGTPAVITVFLKSPAGVETPVGQPQNVKGSKEGTTVTFDEDWKPNATYRIHVKAGNIVDEDIKPDLTTSSTACKTEETPTPSATPSPSESESAPAETPAPSASESSTAPADTSSNAPSPAAGDSNLAETGANSNTGLIAGIAAALVVVGGGAVFFGMRRRGANSSR</sequence>
<feature type="chain" id="PRO_5037387054" evidence="3">
    <location>
        <begin position="24"/>
        <end position="215"/>
    </location>
</feature>
<evidence type="ECO:0000256" key="3">
    <source>
        <dbReference type="SAM" id="SignalP"/>
    </source>
</evidence>
<organism evidence="4 5">
    <name type="scientific">Streptomyces brasiliensis</name>
    <dbReference type="NCBI Taxonomy" id="1954"/>
    <lineage>
        <taxon>Bacteria</taxon>
        <taxon>Bacillati</taxon>
        <taxon>Actinomycetota</taxon>
        <taxon>Actinomycetes</taxon>
        <taxon>Kitasatosporales</taxon>
        <taxon>Streptomycetaceae</taxon>
        <taxon>Streptomyces</taxon>
    </lineage>
</organism>
<evidence type="ECO:0000313" key="4">
    <source>
        <dbReference type="EMBL" id="GGJ49057.1"/>
    </source>
</evidence>
<feature type="region of interest" description="Disordered" evidence="1">
    <location>
        <begin position="118"/>
        <end position="181"/>
    </location>
</feature>
<keyword evidence="2" id="KW-0812">Transmembrane</keyword>
<proteinExistence type="predicted"/>
<comment type="caution">
    <text evidence="4">The sequence shown here is derived from an EMBL/GenBank/DDBJ whole genome shotgun (WGS) entry which is preliminary data.</text>
</comment>
<dbReference type="PROSITE" id="PS51257">
    <property type="entry name" value="PROKAR_LIPOPROTEIN"/>
    <property type="match status" value="1"/>
</dbReference>
<reference evidence="4" key="1">
    <citation type="journal article" date="2014" name="Int. J. Syst. Evol. Microbiol.">
        <title>Complete genome sequence of Corynebacterium casei LMG S-19264T (=DSM 44701T), isolated from a smear-ripened cheese.</title>
        <authorList>
            <consortium name="US DOE Joint Genome Institute (JGI-PGF)"/>
            <person name="Walter F."/>
            <person name="Albersmeier A."/>
            <person name="Kalinowski J."/>
            <person name="Ruckert C."/>
        </authorList>
    </citation>
    <scope>NUCLEOTIDE SEQUENCE</scope>
    <source>
        <strain evidence="4">JCM 3086</strain>
    </source>
</reference>
<keyword evidence="3" id="KW-0732">Signal</keyword>
<dbReference type="NCBIfam" id="NF041528">
    <property type="entry name" value="strep_LAETG"/>
    <property type="match status" value="1"/>
</dbReference>
<evidence type="ECO:0000313" key="5">
    <source>
        <dbReference type="Proteomes" id="UP000657574"/>
    </source>
</evidence>
<gene>
    <name evidence="4" type="ORF">GCM10010121_070260</name>
</gene>
<feature type="signal peptide" evidence="3">
    <location>
        <begin position="1"/>
        <end position="23"/>
    </location>
</feature>
<name>A0A917P2I0_9ACTN</name>
<evidence type="ECO:0000256" key="1">
    <source>
        <dbReference type="SAM" id="MobiDB-lite"/>
    </source>
</evidence>